<dbReference type="Pfam" id="PF18958">
    <property type="entry name" value="DUF5700"/>
    <property type="match status" value="1"/>
</dbReference>
<name>A0A9X1F626_9FLAO</name>
<keyword evidence="2" id="KW-1185">Reference proteome</keyword>
<dbReference type="RefSeq" id="WP_218544611.1">
    <property type="nucleotide sequence ID" value="NZ_JAGSPD010000002.1"/>
</dbReference>
<evidence type="ECO:0000313" key="2">
    <source>
        <dbReference type="Proteomes" id="UP001138894"/>
    </source>
</evidence>
<sequence length="251" mass="29512">MVSVRERKPRLKRYVESLDIDDYIVEGRQKALKYLPKYIDTVYTTPPLQFLVFSPDARVMGGNIIFDMKFIMDMNPEELSNLIGHEFHHYYLGFIEDRIEGPDRESKLYNLYRPIKQLQVEGVADLIDKRATVEDSVNIKWVDAYYTSNKKLKFMNDKLEYLSVSNDSIVSYGSQIFKNFPVNCHPNGFYMAELIENEFGKEKIIETLTNPFSFFYIYNDAALNNDDYFSFSNKAIEYLENLEQQIVNPKN</sequence>
<evidence type="ECO:0000313" key="1">
    <source>
        <dbReference type="EMBL" id="MBV7268062.1"/>
    </source>
</evidence>
<organism evidence="1 2">
    <name type="scientific">Winogradskyella luteola</name>
    <dbReference type="NCBI Taxonomy" id="2828330"/>
    <lineage>
        <taxon>Bacteria</taxon>
        <taxon>Pseudomonadati</taxon>
        <taxon>Bacteroidota</taxon>
        <taxon>Flavobacteriia</taxon>
        <taxon>Flavobacteriales</taxon>
        <taxon>Flavobacteriaceae</taxon>
        <taxon>Winogradskyella</taxon>
    </lineage>
</organism>
<accession>A0A9X1F626</accession>
<protein>
    <submittedName>
        <fullName evidence="1">Uncharacterized protein</fullName>
    </submittedName>
</protein>
<reference evidence="1" key="1">
    <citation type="submission" date="2021-04" db="EMBL/GenBank/DDBJ databases">
        <authorList>
            <person name="Pira H."/>
            <person name="Risdian C."/>
            <person name="Wink J."/>
        </authorList>
    </citation>
    <scope>NUCLEOTIDE SEQUENCE</scope>
    <source>
        <strain evidence="1">WHY3</strain>
    </source>
</reference>
<dbReference type="Proteomes" id="UP001138894">
    <property type="component" value="Unassembled WGS sequence"/>
</dbReference>
<dbReference type="EMBL" id="JAGSPD010000002">
    <property type="protein sequence ID" value="MBV7268062.1"/>
    <property type="molecule type" value="Genomic_DNA"/>
</dbReference>
<gene>
    <name evidence="1" type="ORF">KCG49_02510</name>
</gene>
<comment type="caution">
    <text evidence="1">The sequence shown here is derived from an EMBL/GenBank/DDBJ whole genome shotgun (WGS) entry which is preliminary data.</text>
</comment>
<proteinExistence type="predicted"/>
<dbReference type="AlphaFoldDB" id="A0A9X1F626"/>
<dbReference type="InterPro" id="IPR043754">
    <property type="entry name" value="DUF5700"/>
</dbReference>